<sequence length="264" mass="29302">MATRPSAVNSRLVNSRCKRRYACGGGCAGGVSRPVVERRRRVTGWQSGRTATCGMWCASPSGRRFSRRYSLSYPRYSSPARSIGRFPGRLALLRLCAMTLILPVLVAVSAFLASMVARAGWHRSANRSVWSGPFRPTACKVFCWRTYFLICRWRAAYYSRHWKTFPANNVSCRPAWDARLAFFPLRRMAVVTATNPASCCAYLYALFASFATVLSLGGGPQANHYRAGYLSGAELRLRSCPRGDAGVDQMVCCLGLVLLSQRLK</sequence>
<accession>A0A485JJG5</accession>
<dbReference type="Proteomes" id="UP000358010">
    <property type="component" value="Unassembled WGS sequence"/>
</dbReference>
<keyword evidence="1" id="KW-0812">Transmembrane</keyword>
<organism evidence="2 3">
    <name type="scientific">Escherichia coli</name>
    <dbReference type="NCBI Taxonomy" id="562"/>
    <lineage>
        <taxon>Bacteria</taxon>
        <taxon>Pseudomonadati</taxon>
        <taxon>Pseudomonadota</taxon>
        <taxon>Gammaproteobacteria</taxon>
        <taxon>Enterobacterales</taxon>
        <taxon>Enterobacteriaceae</taxon>
        <taxon>Escherichia</taxon>
    </lineage>
</organism>
<evidence type="ECO:0000313" key="3">
    <source>
        <dbReference type="Proteomes" id="UP000358010"/>
    </source>
</evidence>
<keyword evidence="1" id="KW-0472">Membrane</keyword>
<reference evidence="2 3" key="1">
    <citation type="submission" date="2019-03" db="EMBL/GenBank/DDBJ databases">
        <authorList>
            <consortium name="Pathogen Informatics"/>
        </authorList>
    </citation>
    <scope>NUCLEOTIDE SEQUENCE [LARGE SCALE GENOMIC DNA]</scope>
    <source>
        <strain evidence="2 3">NCTC10974</strain>
    </source>
</reference>
<dbReference type="AlphaFoldDB" id="A0A485JJG5"/>
<feature type="transmembrane region" description="Helical" evidence="1">
    <location>
        <begin position="91"/>
        <end position="117"/>
    </location>
</feature>
<name>A0A485JJG5_ECOLX</name>
<gene>
    <name evidence="2" type="primary">thiP_1</name>
    <name evidence="2" type="ORF">NCTC10974_04741</name>
</gene>
<evidence type="ECO:0000313" key="2">
    <source>
        <dbReference type="EMBL" id="VFT71129.1"/>
    </source>
</evidence>
<proteinExistence type="predicted"/>
<dbReference type="EMBL" id="CAADJZ010000001">
    <property type="protein sequence ID" value="VFT71129.1"/>
    <property type="molecule type" value="Genomic_DNA"/>
</dbReference>
<evidence type="ECO:0000256" key="1">
    <source>
        <dbReference type="SAM" id="Phobius"/>
    </source>
</evidence>
<keyword evidence="1" id="KW-1133">Transmembrane helix</keyword>
<protein>
    <submittedName>
        <fullName evidence="2">Thiamine ABC transport system, permease protein</fullName>
    </submittedName>
</protein>